<sequence length="135" mass="14964">MIKFLDELKPRPAPRPVSQLDVQKINKNIAETKKEVESIKVRCGALANDISVITARILKMKRASSTLCTVRNRMTPGHNEDSAINGLPILNVNLDAEPRPKSALRVKWDIPDEIMSSHRSSVESGQPQKSPQSAD</sequence>
<feature type="region of interest" description="Disordered" evidence="1">
    <location>
        <begin position="116"/>
        <end position="135"/>
    </location>
</feature>
<organism evidence="2 3">
    <name type="scientific">Trichomonas vaginalis (strain ATCC PRA-98 / G3)</name>
    <dbReference type="NCBI Taxonomy" id="412133"/>
    <lineage>
        <taxon>Eukaryota</taxon>
        <taxon>Metamonada</taxon>
        <taxon>Parabasalia</taxon>
        <taxon>Trichomonadida</taxon>
        <taxon>Trichomonadidae</taxon>
        <taxon>Trichomonas</taxon>
    </lineage>
</organism>
<dbReference type="VEuPathDB" id="TrichDB:TVAGG3_0259820"/>
<dbReference type="AlphaFoldDB" id="A2DUQ8"/>
<dbReference type="InParanoid" id="A2DUQ8"/>
<dbReference type="RefSeq" id="XP_001328016.1">
    <property type="nucleotide sequence ID" value="XM_001327981.1"/>
</dbReference>
<dbReference type="Proteomes" id="UP000001542">
    <property type="component" value="Unassembled WGS sequence"/>
</dbReference>
<accession>A2DUQ8</accession>
<evidence type="ECO:0000313" key="2">
    <source>
        <dbReference type="EMBL" id="EAY15793.1"/>
    </source>
</evidence>
<dbReference type="KEGG" id="tva:4773800"/>
<gene>
    <name evidence="2" type="ORF">TVAG_159660</name>
</gene>
<dbReference type="SMR" id="A2DUQ8"/>
<proteinExistence type="predicted"/>
<protein>
    <submittedName>
        <fullName evidence="2">Uncharacterized protein</fullName>
    </submittedName>
</protein>
<keyword evidence="3" id="KW-1185">Reference proteome</keyword>
<name>A2DUQ8_TRIV3</name>
<evidence type="ECO:0000256" key="1">
    <source>
        <dbReference type="SAM" id="MobiDB-lite"/>
    </source>
</evidence>
<reference evidence="2" key="1">
    <citation type="submission" date="2006-10" db="EMBL/GenBank/DDBJ databases">
        <authorList>
            <person name="Amadeo P."/>
            <person name="Zhao Q."/>
            <person name="Wortman J."/>
            <person name="Fraser-Liggett C."/>
            <person name="Carlton J."/>
        </authorList>
    </citation>
    <scope>NUCLEOTIDE SEQUENCE</scope>
    <source>
        <strain evidence="2">G3</strain>
    </source>
</reference>
<evidence type="ECO:0000313" key="3">
    <source>
        <dbReference type="Proteomes" id="UP000001542"/>
    </source>
</evidence>
<reference evidence="2" key="2">
    <citation type="journal article" date="2007" name="Science">
        <title>Draft genome sequence of the sexually transmitted pathogen Trichomonas vaginalis.</title>
        <authorList>
            <person name="Carlton J.M."/>
            <person name="Hirt R.P."/>
            <person name="Silva J.C."/>
            <person name="Delcher A.L."/>
            <person name="Schatz M."/>
            <person name="Zhao Q."/>
            <person name="Wortman J.R."/>
            <person name="Bidwell S.L."/>
            <person name="Alsmark U.C.M."/>
            <person name="Besteiro S."/>
            <person name="Sicheritz-Ponten T."/>
            <person name="Noel C.J."/>
            <person name="Dacks J.B."/>
            <person name="Foster P.G."/>
            <person name="Simillion C."/>
            <person name="Van de Peer Y."/>
            <person name="Miranda-Saavedra D."/>
            <person name="Barton G.J."/>
            <person name="Westrop G.D."/>
            <person name="Mueller S."/>
            <person name="Dessi D."/>
            <person name="Fiori P.L."/>
            <person name="Ren Q."/>
            <person name="Paulsen I."/>
            <person name="Zhang H."/>
            <person name="Bastida-Corcuera F.D."/>
            <person name="Simoes-Barbosa A."/>
            <person name="Brown M.T."/>
            <person name="Hayes R.D."/>
            <person name="Mukherjee M."/>
            <person name="Okumura C.Y."/>
            <person name="Schneider R."/>
            <person name="Smith A.J."/>
            <person name="Vanacova S."/>
            <person name="Villalvazo M."/>
            <person name="Haas B.J."/>
            <person name="Pertea M."/>
            <person name="Feldblyum T.V."/>
            <person name="Utterback T.R."/>
            <person name="Shu C.L."/>
            <person name="Osoegawa K."/>
            <person name="de Jong P.J."/>
            <person name="Hrdy I."/>
            <person name="Horvathova L."/>
            <person name="Zubacova Z."/>
            <person name="Dolezal P."/>
            <person name="Malik S.B."/>
            <person name="Logsdon J.M. Jr."/>
            <person name="Henze K."/>
            <person name="Gupta A."/>
            <person name="Wang C.C."/>
            <person name="Dunne R.L."/>
            <person name="Upcroft J.A."/>
            <person name="Upcroft P."/>
            <person name="White O."/>
            <person name="Salzberg S.L."/>
            <person name="Tang P."/>
            <person name="Chiu C.-H."/>
            <person name="Lee Y.-S."/>
            <person name="Embley T.M."/>
            <person name="Coombs G.H."/>
            <person name="Mottram J.C."/>
            <person name="Tachezy J."/>
            <person name="Fraser-Liggett C.M."/>
            <person name="Johnson P.J."/>
        </authorList>
    </citation>
    <scope>NUCLEOTIDE SEQUENCE [LARGE SCALE GENOMIC DNA]</scope>
    <source>
        <strain evidence="2">G3</strain>
    </source>
</reference>
<dbReference type="VEuPathDB" id="TrichDB:TVAG_159660"/>
<feature type="compositionally biased region" description="Polar residues" evidence="1">
    <location>
        <begin position="117"/>
        <end position="135"/>
    </location>
</feature>
<dbReference type="EMBL" id="DS113250">
    <property type="protein sequence ID" value="EAY15793.1"/>
    <property type="molecule type" value="Genomic_DNA"/>
</dbReference>